<dbReference type="RefSeq" id="WP_184943870.1">
    <property type="nucleotide sequence ID" value="NZ_BAAAWZ010000004.1"/>
</dbReference>
<organism evidence="3 4">
    <name type="scientific">Planomonospora venezuelensis</name>
    <dbReference type="NCBI Taxonomy" id="1999"/>
    <lineage>
        <taxon>Bacteria</taxon>
        <taxon>Bacillati</taxon>
        <taxon>Actinomycetota</taxon>
        <taxon>Actinomycetes</taxon>
        <taxon>Streptosporangiales</taxon>
        <taxon>Streptosporangiaceae</taxon>
        <taxon>Planomonospora</taxon>
    </lineage>
</organism>
<evidence type="ECO:0000256" key="2">
    <source>
        <dbReference type="SAM" id="Phobius"/>
    </source>
</evidence>
<feature type="compositionally biased region" description="Basic and acidic residues" evidence="1">
    <location>
        <begin position="1"/>
        <end position="14"/>
    </location>
</feature>
<comment type="caution">
    <text evidence="3">The sequence shown here is derived from an EMBL/GenBank/DDBJ whole genome shotgun (WGS) entry which is preliminary data.</text>
</comment>
<evidence type="ECO:0000256" key="1">
    <source>
        <dbReference type="SAM" id="MobiDB-lite"/>
    </source>
</evidence>
<keyword evidence="2" id="KW-0812">Transmembrane</keyword>
<keyword evidence="2" id="KW-0472">Membrane</keyword>
<feature type="compositionally biased region" description="Basic and acidic residues" evidence="1">
    <location>
        <begin position="62"/>
        <end position="88"/>
    </location>
</feature>
<keyword evidence="4" id="KW-1185">Reference proteome</keyword>
<evidence type="ECO:0000313" key="3">
    <source>
        <dbReference type="EMBL" id="MBB5964857.1"/>
    </source>
</evidence>
<accession>A0A841D8E9</accession>
<reference evidence="3 4" key="1">
    <citation type="submission" date="2020-08" db="EMBL/GenBank/DDBJ databases">
        <title>Genomic Encyclopedia of Type Strains, Phase III (KMG-III): the genomes of soil and plant-associated and newly described type strains.</title>
        <authorList>
            <person name="Whitman W."/>
        </authorList>
    </citation>
    <scope>NUCLEOTIDE SEQUENCE [LARGE SCALE GENOMIC DNA]</scope>
    <source>
        <strain evidence="3 4">CECT 3303</strain>
    </source>
</reference>
<dbReference type="InterPro" id="IPR022062">
    <property type="entry name" value="DUF3618"/>
</dbReference>
<evidence type="ECO:0000313" key="4">
    <source>
        <dbReference type="Proteomes" id="UP000562352"/>
    </source>
</evidence>
<feature type="transmembrane region" description="Helical" evidence="2">
    <location>
        <begin position="207"/>
        <end position="224"/>
    </location>
</feature>
<protein>
    <recommendedName>
        <fullName evidence="5">DUF3618 domain-containing protein</fullName>
    </recommendedName>
</protein>
<dbReference type="Pfam" id="PF12277">
    <property type="entry name" value="DUF3618"/>
    <property type="match status" value="1"/>
</dbReference>
<dbReference type="EMBL" id="JACHJJ010000014">
    <property type="protein sequence ID" value="MBB5964857.1"/>
    <property type="molecule type" value="Genomic_DNA"/>
</dbReference>
<name>A0A841D8E9_PLAVE</name>
<dbReference type="Proteomes" id="UP000562352">
    <property type="component" value="Unassembled WGS sequence"/>
</dbReference>
<evidence type="ECO:0008006" key="5">
    <source>
        <dbReference type="Google" id="ProtNLM"/>
    </source>
</evidence>
<proteinExistence type="predicted"/>
<keyword evidence="2" id="KW-1133">Transmembrane helix</keyword>
<dbReference type="AlphaFoldDB" id="A0A841D8E9"/>
<gene>
    <name evidence="3" type="ORF">FHS22_004143</name>
</gene>
<feature type="region of interest" description="Disordered" evidence="1">
    <location>
        <begin position="1"/>
        <end position="102"/>
    </location>
</feature>
<sequence>MSETDPGRPGRDLTEAGTTGARRQEIGTPVPPDERGSLNIQPKEPGLSPAAGTGGTPSGETGDDRLGADETPDERRRGTLHAVGDDRTAAPAGTASEEAVRRDIEETRRELGDTVEALAHKTDVKGRVHETAAHMGDDLKSRVQGTAAQVGDDLKRMGNATASTATGLVDRVKEAGPGALEAVREATPAKVRHATGRVSAEAGRRPVATMAVAGAVAMLVVRMLRRRRAAR</sequence>